<evidence type="ECO:0000313" key="4">
    <source>
        <dbReference type="Proteomes" id="UP000597459"/>
    </source>
</evidence>
<keyword evidence="4" id="KW-1185">Reference proteome</keyword>
<protein>
    <recommendedName>
        <fullName evidence="5">TraW</fullName>
    </recommendedName>
</protein>
<comment type="caution">
    <text evidence="3">The sequence shown here is derived from an EMBL/GenBank/DDBJ whole genome shotgun (WGS) entry which is preliminary data.</text>
</comment>
<dbReference type="AlphaFoldDB" id="A0A967BE56"/>
<sequence length="397" mass="42363">MGSRSSKLLAGVAIGTTLFVMAPRPAHALFGEAAVVAAVKALQSFTGKAMDSMTNKLKDSLTNNLTDLSNGNSVSSLLSKGFTQLSNYDKAAVAADERIADASNTAMAEFLRRQQDTEIRDQHMMNPEFCTTLDAQQGIIAASKAARTATEAIAIVSDNRGEAGPGSPSYYGKAQGVGASMALHARRYCSEDDVSAGLCSSLSRLPNADQRARSLFGQDTLSADGAVDAANDYATTLIQPVAPAALRGEQLTTTEGREAALRRRAYNGRMSLARYVLNFVTSLEIPSMPLTDAQKAEMTAEGITTADKASWLQAMSLEANRRVSGVQWNAQIQTMPPTSVLRELAIEQAQANYLALQNYRLQLFQTTLQATSVAQHEDQSFGQKLTPLPSPAITSGN</sequence>
<feature type="signal peptide" evidence="2">
    <location>
        <begin position="1"/>
        <end position="28"/>
    </location>
</feature>
<accession>A0A967BE56</accession>
<organism evidence="3 4">
    <name type="scientific">Acetobacter estunensis</name>
    <dbReference type="NCBI Taxonomy" id="104097"/>
    <lineage>
        <taxon>Bacteria</taxon>
        <taxon>Pseudomonadati</taxon>
        <taxon>Pseudomonadota</taxon>
        <taxon>Alphaproteobacteria</taxon>
        <taxon>Acetobacterales</taxon>
        <taxon>Acetobacteraceae</taxon>
        <taxon>Acetobacter</taxon>
    </lineage>
</organism>
<dbReference type="Proteomes" id="UP000597459">
    <property type="component" value="Unassembled WGS sequence"/>
</dbReference>
<evidence type="ECO:0008006" key="5">
    <source>
        <dbReference type="Google" id="ProtNLM"/>
    </source>
</evidence>
<feature type="chain" id="PRO_5037651930" description="TraW" evidence="2">
    <location>
        <begin position="29"/>
        <end position="397"/>
    </location>
</feature>
<evidence type="ECO:0000256" key="1">
    <source>
        <dbReference type="SAM" id="MobiDB-lite"/>
    </source>
</evidence>
<gene>
    <name evidence="3" type="ORF">GOB87_12570</name>
</gene>
<dbReference type="EMBL" id="WOTH01000032">
    <property type="protein sequence ID" value="NHO54767.1"/>
    <property type="molecule type" value="Genomic_DNA"/>
</dbReference>
<proteinExistence type="predicted"/>
<dbReference type="RefSeq" id="WP_166317441.1">
    <property type="nucleotide sequence ID" value="NZ_WOTH01000032.1"/>
</dbReference>
<evidence type="ECO:0000313" key="3">
    <source>
        <dbReference type="EMBL" id="NHO54767.1"/>
    </source>
</evidence>
<keyword evidence="2" id="KW-0732">Signal</keyword>
<name>A0A967BE56_9PROT</name>
<feature type="region of interest" description="Disordered" evidence="1">
    <location>
        <begin position="378"/>
        <end position="397"/>
    </location>
</feature>
<evidence type="ECO:0000256" key="2">
    <source>
        <dbReference type="SAM" id="SignalP"/>
    </source>
</evidence>
<reference evidence="3" key="1">
    <citation type="submission" date="2019-11" db="EMBL/GenBank/DDBJ databases">
        <title>Description of new Acetobacter species.</title>
        <authorList>
            <person name="Cleenwerck I."/>
            <person name="Sombolestani A.S."/>
        </authorList>
    </citation>
    <scope>NUCLEOTIDE SEQUENCE</scope>
    <source>
        <strain evidence="3">LMG 1626</strain>
    </source>
</reference>